<comment type="catalytic activity">
    <reaction evidence="1 4">
        <text>3-dehydroquinate = 3-dehydroshikimate + H2O</text>
        <dbReference type="Rhea" id="RHEA:21096"/>
        <dbReference type="ChEBI" id="CHEBI:15377"/>
        <dbReference type="ChEBI" id="CHEBI:16630"/>
        <dbReference type="ChEBI" id="CHEBI:32364"/>
        <dbReference type="EC" id="4.2.1.10"/>
    </reaction>
</comment>
<evidence type="ECO:0000256" key="2">
    <source>
        <dbReference type="ARBA" id="ARBA00023239"/>
    </source>
</evidence>
<feature type="binding site" evidence="4">
    <location>
        <begin position="33"/>
        <end position="35"/>
    </location>
    <ligand>
        <name>3-dehydroquinate</name>
        <dbReference type="ChEBI" id="CHEBI:32364"/>
    </ligand>
</feature>
<feature type="binding site" evidence="4">
    <location>
        <position position="204"/>
    </location>
    <ligand>
        <name>3-dehydroquinate</name>
        <dbReference type="ChEBI" id="CHEBI:32364"/>
    </ligand>
</feature>
<comment type="subunit">
    <text evidence="4">Homodimer.</text>
</comment>
<feature type="active site" description="Proton donor/acceptor" evidence="4">
    <location>
        <position position="118"/>
    </location>
</feature>
<name>A0A328PEL7_9EURY</name>
<evidence type="ECO:0000313" key="5">
    <source>
        <dbReference type="EMBL" id="RAO78832.1"/>
    </source>
</evidence>
<dbReference type="GO" id="GO:0009423">
    <property type="term" value="P:chorismate biosynthetic process"/>
    <property type="evidence" value="ECO:0007669"/>
    <property type="project" value="UniProtKB-UniRule"/>
</dbReference>
<protein>
    <recommendedName>
        <fullName evidence="4">3-dehydroquinate dehydratase</fullName>
        <shortName evidence="4">3-dehydroquinase</shortName>
        <ecNumber evidence="4">4.2.1.10</ecNumber>
    </recommendedName>
    <alternativeName>
        <fullName evidence="4">Type I DHQase</fullName>
    </alternativeName>
    <alternativeName>
        <fullName evidence="4">Type I dehydroquinase</fullName>
        <shortName evidence="4">DHQ1</shortName>
    </alternativeName>
</protein>
<dbReference type="CDD" id="cd00502">
    <property type="entry name" value="DHQase_I"/>
    <property type="match status" value="1"/>
</dbReference>
<dbReference type="GO" id="GO:0046279">
    <property type="term" value="P:3,4-dihydroxybenzoate biosynthetic process"/>
    <property type="evidence" value="ECO:0007669"/>
    <property type="project" value="UniProtKB-ARBA"/>
</dbReference>
<dbReference type="InterPro" id="IPR013785">
    <property type="entry name" value="Aldolase_TIM"/>
</dbReference>
<dbReference type="Pfam" id="PF01487">
    <property type="entry name" value="DHquinase_I"/>
    <property type="match status" value="1"/>
</dbReference>
<evidence type="ECO:0000256" key="4">
    <source>
        <dbReference type="HAMAP-Rule" id="MF_00214"/>
    </source>
</evidence>
<dbReference type="UniPathway" id="UPA00053">
    <property type="reaction ID" value="UER00086"/>
</dbReference>
<dbReference type="EC" id="4.2.1.10" evidence="4"/>
<feature type="binding site" evidence="4">
    <location>
        <position position="200"/>
    </location>
    <ligand>
        <name>3-dehydroquinate</name>
        <dbReference type="ChEBI" id="CHEBI:32364"/>
    </ligand>
</feature>
<keyword evidence="6" id="KW-1185">Reference proteome</keyword>
<feature type="active site" description="Schiff-base intermediate with substrate" evidence="4">
    <location>
        <position position="144"/>
    </location>
</feature>
<sequence length="221" mass="24917">MLTLICAPIIEKNMEKIPEIATEYIERGADILELRIDAMKDPSKAKIRELASNIQYPFIATNRSPDEGGLFKGSEKERIELLVAAAEEAEYIDIELQTKKEELKKIIELPVKKIISYHNFHETPTLERLSRIVVEEKKMGEIAKIAVMPKTIKDTLTILELSSREDDLIAISMGELGKYTRIITPLFGSPITYATGGKPSAPGQLEIEKTRLILKELKPKE</sequence>
<dbReference type="SUPFAM" id="SSF51569">
    <property type="entry name" value="Aldolase"/>
    <property type="match status" value="1"/>
</dbReference>
<comment type="function">
    <text evidence="4">Involved in the third step of the chorismate pathway, which leads to the biosynthesis of aromatic amino acids. Catalyzes the cis-dehydration of 3-dehydroquinate (DHQ) and introduces the first double bond of the aromatic ring to yield 3-dehydroshikimate.</text>
</comment>
<dbReference type="Gene3D" id="3.20.20.70">
    <property type="entry name" value="Aldolase class I"/>
    <property type="match status" value="1"/>
</dbReference>
<proteinExistence type="inferred from homology"/>
<keyword evidence="3 4" id="KW-0704">Schiff base</keyword>
<dbReference type="HAMAP" id="MF_00214">
    <property type="entry name" value="AroD"/>
    <property type="match status" value="1"/>
</dbReference>
<dbReference type="PANTHER" id="PTHR43699:SF1">
    <property type="entry name" value="3-DEHYDROQUINATE DEHYDRATASE"/>
    <property type="match status" value="1"/>
</dbReference>
<comment type="similarity">
    <text evidence="4">Belongs to the type-I 3-dehydroquinase family.</text>
</comment>
<accession>A0A328PEL7</accession>
<organism evidence="5 6">
    <name type="scientific">Methanothermobacter tenebrarum</name>
    <dbReference type="NCBI Taxonomy" id="680118"/>
    <lineage>
        <taxon>Archaea</taxon>
        <taxon>Methanobacteriati</taxon>
        <taxon>Methanobacteriota</taxon>
        <taxon>Methanomada group</taxon>
        <taxon>Methanobacteria</taxon>
        <taxon>Methanobacteriales</taxon>
        <taxon>Methanobacteriaceae</taxon>
        <taxon>Methanothermobacter</taxon>
    </lineage>
</organism>
<keyword evidence="4" id="KW-0028">Amino-acid biosynthesis</keyword>
<dbReference type="InterPro" id="IPR050146">
    <property type="entry name" value="Type-I_3-dehydroquinase"/>
</dbReference>
<dbReference type="EMBL" id="QLOE01000007">
    <property type="protein sequence ID" value="RAO78832.1"/>
    <property type="molecule type" value="Genomic_DNA"/>
</dbReference>
<dbReference type="NCBIfam" id="TIGR01093">
    <property type="entry name" value="aroD"/>
    <property type="match status" value="1"/>
</dbReference>
<comment type="caution">
    <text evidence="5">The sequence shown here is derived from an EMBL/GenBank/DDBJ whole genome shotgun (WGS) entry which is preliminary data.</text>
</comment>
<evidence type="ECO:0000256" key="1">
    <source>
        <dbReference type="ARBA" id="ARBA00001864"/>
    </source>
</evidence>
<comment type="caution">
    <text evidence="4">Lacks conserved residue(s) required for the propagation of feature annotation.</text>
</comment>
<feature type="binding site" evidence="4">
    <location>
        <position position="63"/>
    </location>
    <ligand>
        <name>3-dehydroquinate</name>
        <dbReference type="ChEBI" id="CHEBI:32364"/>
    </ligand>
</feature>
<dbReference type="OrthoDB" id="34329at2157"/>
<dbReference type="Proteomes" id="UP000249782">
    <property type="component" value="Unassembled WGS sequence"/>
</dbReference>
<dbReference type="InterPro" id="IPR001381">
    <property type="entry name" value="DHquinase_I"/>
</dbReference>
<dbReference type="PANTHER" id="PTHR43699">
    <property type="entry name" value="3-DEHYDROQUINATE DEHYDRATASE"/>
    <property type="match status" value="1"/>
</dbReference>
<evidence type="ECO:0000256" key="3">
    <source>
        <dbReference type="ARBA" id="ARBA00023270"/>
    </source>
</evidence>
<dbReference type="GO" id="GO:0009073">
    <property type="term" value="P:aromatic amino acid family biosynthetic process"/>
    <property type="evidence" value="ECO:0007669"/>
    <property type="project" value="UniProtKB-KW"/>
</dbReference>
<comment type="pathway">
    <text evidence="4">Metabolic intermediate biosynthesis; chorismate biosynthesis; chorismate from D-erythrose 4-phosphate and phosphoenolpyruvate: step 3/7.</text>
</comment>
<feature type="binding site" evidence="4">
    <location>
        <position position="181"/>
    </location>
    <ligand>
        <name>3-dehydroquinate</name>
        <dbReference type="ChEBI" id="CHEBI:32364"/>
    </ligand>
</feature>
<keyword evidence="4" id="KW-0057">Aromatic amino acid biosynthesis</keyword>
<dbReference type="GO" id="GO:0008652">
    <property type="term" value="P:amino acid biosynthetic process"/>
    <property type="evidence" value="ECO:0007669"/>
    <property type="project" value="UniProtKB-KW"/>
</dbReference>
<dbReference type="GO" id="GO:0003855">
    <property type="term" value="F:3-dehydroquinate dehydratase activity"/>
    <property type="evidence" value="ECO:0007669"/>
    <property type="project" value="UniProtKB-UniRule"/>
</dbReference>
<reference evidence="5 6" key="1">
    <citation type="submission" date="2018-06" db="EMBL/GenBank/DDBJ databases">
        <title>Draft genome sequence of hyperthermophilic methanogen Methanothermobacter tenebrarum sp. MCM-B 1447.</title>
        <authorList>
            <person name="Pore S.D."/>
            <person name="Dagar S."/>
            <person name="Dhakephalkar P.K."/>
        </authorList>
    </citation>
    <scope>NUCLEOTIDE SEQUENCE [LARGE SCALE GENOMIC DNA]</scope>
    <source>
        <strain evidence="5 6">MCM B 1447</strain>
    </source>
</reference>
<dbReference type="FunFam" id="3.20.20.70:FF:000047">
    <property type="entry name" value="3-dehydroquinate dehydratase"/>
    <property type="match status" value="1"/>
</dbReference>
<evidence type="ECO:0000313" key="6">
    <source>
        <dbReference type="Proteomes" id="UP000249782"/>
    </source>
</evidence>
<gene>
    <name evidence="4 5" type="primary">aroD</name>
    <name evidence="5" type="ORF">DPC56_06125</name>
</gene>
<keyword evidence="2 4" id="KW-0456">Lyase</keyword>
<dbReference type="AlphaFoldDB" id="A0A328PEL7"/>